<accession>A0A0H2R4N8</accession>
<reference evidence="2 3" key="1">
    <citation type="submission" date="2015-04" db="EMBL/GenBank/DDBJ databases">
        <title>Complete genome sequence of Schizopora paradoxa KUC8140, a cosmopolitan wood degrader in East Asia.</title>
        <authorList>
            <consortium name="DOE Joint Genome Institute"/>
            <person name="Min B."/>
            <person name="Park H."/>
            <person name="Jang Y."/>
            <person name="Kim J.-J."/>
            <person name="Kim K.H."/>
            <person name="Pangilinan J."/>
            <person name="Lipzen A."/>
            <person name="Riley R."/>
            <person name="Grigoriev I.V."/>
            <person name="Spatafora J.W."/>
            <person name="Choi I.-G."/>
        </authorList>
    </citation>
    <scope>NUCLEOTIDE SEQUENCE [LARGE SCALE GENOMIC DNA]</scope>
    <source>
        <strain evidence="2 3">KUC8140</strain>
    </source>
</reference>
<dbReference type="STRING" id="27342.A0A0H2R4N8"/>
<dbReference type="OrthoDB" id="2344312at2759"/>
<protein>
    <recommendedName>
        <fullName evidence="1">SigF-like NTF2-like domain-containing protein</fullName>
    </recommendedName>
</protein>
<keyword evidence="3" id="KW-1185">Reference proteome</keyword>
<sequence length="202" mass="23187">MENPREEIIDVVKSATAATKVAEQRHAILRYFAPDAGLQHPLCTVERGEGSREQILGLFQWFRDLSPKLDLTIERFTYDETQQIIYLDIVQTVHVWCSPFGGKPSRLLVRLDLERSDEDGKYYITQQTDYFQPEDVLQMTIPLLHAPTAFAKRTAATVFCYNAWLYGWVRSQIHPWAKMLSSSAQQPSIEPDSDAQTNHKAD</sequence>
<evidence type="ECO:0000313" key="2">
    <source>
        <dbReference type="EMBL" id="KLO04398.1"/>
    </source>
</evidence>
<dbReference type="InterPro" id="IPR032710">
    <property type="entry name" value="NTF2-like_dom_sf"/>
</dbReference>
<evidence type="ECO:0000313" key="3">
    <source>
        <dbReference type="Proteomes" id="UP000053477"/>
    </source>
</evidence>
<dbReference type="InParanoid" id="A0A0H2R4N8"/>
<name>A0A0H2R4N8_9AGAM</name>
<feature type="domain" description="SigF-like NTF2-like" evidence="1">
    <location>
        <begin position="1"/>
        <end position="168"/>
    </location>
</feature>
<evidence type="ECO:0000259" key="1">
    <source>
        <dbReference type="Pfam" id="PF24840"/>
    </source>
</evidence>
<dbReference type="PANTHER" id="PTHR35393:SF1">
    <property type="entry name" value="SNOAL-LIKE DOMAIN-CONTAINING PROTEIN"/>
    <property type="match status" value="1"/>
</dbReference>
<dbReference type="AlphaFoldDB" id="A0A0H2R4N8"/>
<dbReference type="Pfam" id="PF24840">
    <property type="entry name" value="NTF2_SigF"/>
    <property type="match status" value="1"/>
</dbReference>
<dbReference type="Proteomes" id="UP000053477">
    <property type="component" value="Unassembled WGS sequence"/>
</dbReference>
<dbReference type="SUPFAM" id="SSF54427">
    <property type="entry name" value="NTF2-like"/>
    <property type="match status" value="1"/>
</dbReference>
<proteinExistence type="predicted"/>
<dbReference type="InterPro" id="IPR057514">
    <property type="entry name" value="NTF2_SigF"/>
</dbReference>
<dbReference type="EMBL" id="KQ086557">
    <property type="protein sequence ID" value="KLO04398.1"/>
    <property type="molecule type" value="Genomic_DNA"/>
</dbReference>
<dbReference type="PANTHER" id="PTHR35393">
    <property type="entry name" value="CHROMOSOME 1, WHOLE GENOME SHOTGUN SEQUENCE"/>
    <property type="match status" value="1"/>
</dbReference>
<organism evidence="2 3">
    <name type="scientific">Schizopora paradoxa</name>
    <dbReference type="NCBI Taxonomy" id="27342"/>
    <lineage>
        <taxon>Eukaryota</taxon>
        <taxon>Fungi</taxon>
        <taxon>Dikarya</taxon>
        <taxon>Basidiomycota</taxon>
        <taxon>Agaricomycotina</taxon>
        <taxon>Agaricomycetes</taxon>
        <taxon>Hymenochaetales</taxon>
        <taxon>Schizoporaceae</taxon>
        <taxon>Schizopora</taxon>
    </lineage>
</organism>
<gene>
    <name evidence="2" type="ORF">SCHPADRAFT_884319</name>
</gene>